<gene>
    <name evidence="2" type="ORF">BES34_012610</name>
</gene>
<dbReference type="RefSeq" id="WP_010415358.1">
    <property type="nucleotide sequence ID" value="NZ_MCRM02000012.1"/>
</dbReference>
<dbReference type="PANTHER" id="PTHR30329:SF21">
    <property type="entry name" value="LIPOPROTEIN YIAD-RELATED"/>
    <property type="match status" value="1"/>
</dbReference>
<dbReference type="EMBL" id="MCRM02000012">
    <property type="protein sequence ID" value="PNV74576.1"/>
    <property type="molecule type" value="Genomic_DNA"/>
</dbReference>
<dbReference type="PANTHER" id="PTHR30329">
    <property type="entry name" value="STATOR ELEMENT OF FLAGELLAR MOTOR COMPLEX"/>
    <property type="match status" value="1"/>
</dbReference>
<protein>
    <submittedName>
        <fullName evidence="2">Cell envelope biogenesis protein OmpA</fullName>
    </submittedName>
</protein>
<feature type="chain" id="PRO_5046955341" evidence="1">
    <location>
        <begin position="23"/>
        <end position="589"/>
    </location>
</feature>
<accession>A0ABX4YH27</accession>
<feature type="signal peptide" evidence="1">
    <location>
        <begin position="1"/>
        <end position="22"/>
    </location>
</feature>
<evidence type="ECO:0000313" key="2">
    <source>
        <dbReference type="EMBL" id="PNV74576.1"/>
    </source>
</evidence>
<keyword evidence="3" id="KW-1185">Reference proteome</keyword>
<dbReference type="Gene3D" id="2.60.40.4070">
    <property type="match status" value="2"/>
</dbReference>
<dbReference type="Proteomes" id="UP000094669">
    <property type="component" value="Unassembled WGS sequence"/>
</dbReference>
<dbReference type="InterPro" id="IPR036737">
    <property type="entry name" value="OmpA-like_sf"/>
</dbReference>
<proteinExistence type="predicted"/>
<evidence type="ECO:0000313" key="3">
    <source>
        <dbReference type="Proteomes" id="UP000094669"/>
    </source>
</evidence>
<dbReference type="SUPFAM" id="SSF103088">
    <property type="entry name" value="OmpA-like"/>
    <property type="match status" value="1"/>
</dbReference>
<keyword evidence="1" id="KW-0732">Signal</keyword>
<sequence length="589" mass="68088">MCIKLIPRLLIFGFFLSSALHANSLISTETTTFSPNRDGSIDSLRFKIQSSSLPKLQDWELTIRNASGESVRKFEANRLRKKDFVFLWDENEFAPEDVIVPENIEWNGEDENGNTVPDGYYTYQLLLLTSNQERILSEEATVYLDSHPPKVEIGTKNRLLLFEDRNLSKIQIQQKGVGESADIFWGEFLDPQGRSIKSYSWRTRDLPSVLSWDGTDASGKQVPAGLYSYKLTARDPAGNESFTRIDNLSVRSEVVGADINTDTELYSTDPSVTLSRIRFTAFISSKLKSDSFEWEVFKRKGDDETQVYTHKGLGEPPAEWTWEPKDKENRPLNSGAYFVRLTIYSRYDKFSSFPKKFTLSDDKAKFSYDVFPNGVTPDDDWYKDSLEIRIRSKKLPILNWKISLLESFGDDEKEERIVRVWSGQNAIPERLSWSGKDDQGRRIGSLAPLRVVLHYKDLFGREGEEELGHLRTGILIIKEKEGYRISIPERLYEERWWTLPSTLKSILAKLPGYKIELQFHTSHYGDDEYNLKLSEEKARKIYRSFFGKESEFGRYRFRGFGETLPLIPGNGTYEMDRNQRIDFFLSVGK</sequence>
<organism evidence="2 3">
    <name type="scientific">Leptospira inadai serovar Lyme</name>
    <dbReference type="NCBI Taxonomy" id="293084"/>
    <lineage>
        <taxon>Bacteria</taxon>
        <taxon>Pseudomonadati</taxon>
        <taxon>Spirochaetota</taxon>
        <taxon>Spirochaetia</taxon>
        <taxon>Leptospirales</taxon>
        <taxon>Leptospiraceae</taxon>
        <taxon>Leptospira</taxon>
    </lineage>
</organism>
<name>A0ABX4YH27_9LEPT</name>
<dbReference type="Gene3D" id="3.30.1330.60">
    <property type="entry name" value="OmpA-like domain"/>
    <property type="match status" value="1"/>
</dbReference>
<evidence type="ECO:0000256" key="1">
    <source>
        <dbReference type="SAM" id="SignalP"/>
    </source>
</evidence>
<reference evidence="2" key="1">
    <citation type="submission" date="2018-01" db="EMBL/GenBank/DDBJ databases">
        <title>Genomic characterization of Leptospira inadai serogroup Lyme isolated from captured rat in Brazil and comparative analysis with human reference strain.</title>
        <authorList>
            <person name="Moreno L.Z."/>
            <person name="Loureiro A.P."/>
            <person name="Miraglia F."/>
            <person name="Kremer F.S."/>
            <person name="Eslabao M.R."/>
            <person name="Dellagostin O.A."/>
            <person name="Lilenbaum W."/>
            <person name="Moreno A.M."/>
        </authorList>
    </citation>
    <scope>NUCLEOTIDE SEQUENCE [LARGE SCALE GENOMIC DNA]</scope>
    <source>
        <strain evidence="2">M34/99</strain>
    </source>
</reference>
<dbReference type="InterPro" id="IPR050330">
    <property type="entry name" value="Bact_OuterMem_StrucFunc"/>
</dbReference>
<comment type="caution">
    <text evidence="2">The sequence shown here is derived from an EMBL/GenBank/DDBJ whole genome shotgun (WGS) entry which is preliminary data.</text>
</comment>